<dbReference type="GeneID" id="93652024"/>
<gene>
    <name evidence="2" type="ORF">I9W82_003395</name>
</gene>
<protein>
    <submittedName>
        <fullName evidence="2">Uncharacterized protein</fullName>
    </submittedName>
</protein>
<reference evidence="2 3" key="1">
    <citation type="submission" date="2020-12" db="EMBL/GenBank/DDBJ databases">
        <title>Effect of drift, selection, and recombination on the evolution of hybrid genomes in Candida yeast pathogens.</title>
        <authorList>
            <person name="Mixao V."/>
            <person name="Ksiezopolska E."/>
            <person name="Saus E."/>
            <person name="Boekhout T."/>
            <person name="Gacser A."/>
            <person name="Gabaldon T."/>
        </authorList>
    </citation>
    <scope>NUCLEOTIDE SEQUENCE [LARGE SCALE GENOMIC DNA]</scope>
    <source>
        <strain evidence="2 3">BP57</strain>
    </source>
</reference>
<dbReference type="OrthoDB" id="4026683at2759"/>
<dbReference type="EMBL" id="JAEOAQ010000004">
    <property type="protein sequence ID" value="KAG5418677.1"/>
    <property type="molecule type" value="Genomic_DNA"/>
</dbReference>
<evidence type="ECO:0000313" key="3">
    <source>
        <dbReference type="Proteomes" id="UP000669133"/>
    </source>
</evidence>
<dbReference type="RefSeq" id="XP_067547793.1">
    <property type="nucleotide sequence ID" value="XM_067692355.1"/>
</dbReference>
<proteinExistence type="predicted"/>
<organism evidence="2 3">
    <name type="scientific">Candida metapsilosis</name>
    <dbReference type="NCBI Taxonomy" id="273372"/>
    <lineage>
        <taxon>Eukaryota</taxon>
        <taxon>Fungi</taxon>
        <taxon>Dikarya</taxon>
        <taxon>Ascomycota</taxon>
        <taxon>Saccharomycotina</taxon>
        <taxon>Pichiomycetes</taxon>
        <taxon>Debaryomycetaceae</taxon>
        <taxon>Candida/Lodderomyces clade</taxon>
        <taxon>Candida</taxon>
    </lineage>
</organism>
<dbReference type="AlphaFoldDB" id="A0A8H7ZB97"/>
<keyword evidence="3" id="KW-1185">Reference proteome</keyword>
<sequence>MGKPEAPPAYTSGPPEGTSRPYTDTDYDQPPPLVGDEPVYFESADPRGWSVTINNRFWTDGFRIFVSKDSAEKFEAFKNNPNTHIIDLQQKGIGVPLFKAINPLNPVTTKFLTFRRYVPNQNGRFDIDKDFYIYCQVKKKFHMGYNTYVFDFTPDPQSSKANFQVVMFAHSTLPICDYKYKGEVHRWIDESYRRKFKTYFQVKFGFKHSVLRPGQPSLVDNWDGHSDKLDKGKPNPYLKSLFKMKLNPSARLAKPEYYGERCTAILGEAESYFKLGYGEVRIDDLYNPDPDVDYESIFSMHDDALVLVCVATVLKRQKDIEEDARRRSQ</sequence>
<feature type="region of interest" description="Disordered" evidence="1">
    <location>
        <begin position="1"/>
        <end position="34"/>
    </location>
</feature>
<evidence type="ECO:0000313" key="2">
    <source>
        <dbReference type="EMBL" id="KAG5418677.1"/>
    </source>
</evidence>
<comment type="caution">
    <text evidence="2">The sequence shown here is derived from an EMBL/GenBank/DDBJ whole genome shotgun (WGS) entry which is preliminary data.</text>
</comment>
<dbReference type="Proteomes" id="UP000669133">
    <property type="component" value="Unassembled WGS sequence"/>
</dbReference>
<accession>A0A8H7ZB97</accession>
<name>A0A8H7ZB97_9ASCO</name>
<evidence type="ECO:0000256" key="1">
    <source>
        <dbReference type="SAM" id="MobiDB-lite"/>
    </source>
</evidence>